<dbReference type="REBASE" id="58664">
    <property type="entry name" value="Tmo8321ORF3781P"/>
</dbReference>
<dbReference type="HOGENOM" id="CLU_432069_0_0_6"/>
<evidence type="ECO:0000256" key="2">
    <source>
        <dbReference type="ARBA" id="ARBA00022603"/>
    </source>
</evidence>
<dbReference type="RefSeq" id="WP_015282552.1">
    <property type="nucleotide sequence ID" value="NC_019941.1"/>
</dbReference>
<gene>
    <name evidence="7" type="ORF">Thimo_3784</name>
</gene>
<reference evidence="7 8" key="1">
    <citation type="submission" date="2011-09" db="EMBL/GenBank/DDBJ databases">
        <title>Complete sequence of plasmid of Thioflavicoccus mobilis 8321.</title>
        <authorList>
            <consortium name="US DOE Joint Genome Institute"/>
            <person name="Lucas S."/>
            <person name="Han J."/>
            <person name="Lapidus A."/>
            <person name="Cheng J.-F."/>
            <person name="Goodwin L."/>
            <person name="Pitluck S."/>
            <person name="Peters L."/>
            <person name="Ovchinnikova G."/>
            <person name="Lu M."/>
            <person name="Detter J.C."/>
            <person name="Han C."/>
            <person name="Tapia R."/>
            <person name="Land M."/>
            <person name="Hauser L."/>
            <person name="Kyrpides N."/>
            <person name="Ivanova N."/>
            <person name="Pagani I."/>
            <person name="Vogl K."/>
            <person name="Liu Z."/>
            <person name="Imhoff J."/>
            <person name="Thiel V."/>
            <person name="Frigaard N.-U."/>
            <person name="Bryant D."/>
            <person name="Woyke T."/>
        </authorList>
    </citation>
    <scope>NUCLEOTIDE SEQUENCE [LARGE SCALE GENOMIC DNA]</scope>
    <source>
        <strain evidence="7 8">8321</strain>
        <plasmid evidence="8">Plasmid pTHIMO01</plasmid>
    </source>
</reference>
<dbReference type="InterPro" id="IPR002052">
    <property type="entry name" value="DNA_methylase_N6_adenine_CS"/>
</dbReference>
<dbReference type="GO" id="GO:0006304">
    <property type="term" value="P:DNA modification"/>
    <property type="evidence" value="ECO:0007669"/>
    <property type="project" value="InterPro"/>
</dbReference>
<dbReference type="GO" id="GO:0009007">
    <property type="term" value="F:site-specific DNA-methyltransferase (adenine-specific) activity"/>
    <property type="evidence" value="ECO:0007669"/>
    <property type="project" value="UniProtKB-EC"/>
</dbReference>
<dbReference type="EC" id="2.1.1.72" evidence="1"/>
<dbReference type="Pfam" id="PF07669">
    <property type="entry name" value="Eco57I"/>
    <property type="match status" value="1"/>
</dbReference>
<feature type="domain" description="Type II methyltransferase M.TaqI-like" evidence="6">
    <location>
        <begin position="368"/>
        <end position="627"/>
    </location>
</feature>
<accession>L0H2I7</accession>
<dbReference type="InterPro" id="IPR011639">
    <property type="entry name" value="MethylTrfase_TaqI-like_dom"/>
</dbReference>
<keyword evidence="2" id="KW-0489">Methyltransferase</keyword>
<dbReference type="PROSITE" id="PS00092">
    <property type="entry name" value="N6_MTASE"/>
    <property type="match status" value="1"/>
</dbReference>
<name>L0H2I7_9GAMM</name>
<dbReference type="InterPro" id="IPR050953">
    <property type="entry name" value="N4_N6_ade-DNA_methylase"/>
</dbReference>
<dbReference type="GO" id="GO:0003676">
    <property type="term" value="F:nucleic acid binding"/>
    <property type="evidence" value="ECO:0007669"/>
    <property type="project" value="InterPro"/>
</dbReference>
<evidence type="ECO:0000256" key="1">
    <source>
        <dbReference type="ARBA" id="ARBA00011900"/>
    </source>
</evidence>
<dbReference type="PANTHER" id="PTHR33841:SF1">
    <property type="entry name" value="DNA METHYLTRANSFERASE A"/>
    <property type="match status" value="1"/>
</dbReference>
<dbReference type="PANTHER" id="PTHR33841">
    <property type="entry name" value="DNA METHYLTRANSFERASE YEEA-RELATED"/>
    <property type="match status" value="1"/>
</dbReference>
<protein>
    <recommendedName>
        <fullName evidence="1">site-specific DNA-methyltransferase (adenine-specific)</fullName>
        <ecNumber evidence="1">2.1.1.72</ecNumber>
    </recommendedName>
</protein>
<evidence type="ECO:0000256" key="5">
    <source>
        <dbReference type="ARBA" id="ARBA00047942"/>
    </source>
</evidence>
<keyword evidence="7" id="KW-0614">Plasmid</keyword>
<keyword evidence="8" id="KW-1185">Reference proteome</keyword>
<dbReference type="PRINTS" id="PR00507">
    <property type="entry name" value="N12N6MTFRASE"/>
</dbReference>
<evidence type="ECO:0000256" key="3">
    <source>
        <dbReference type="ARBA" id="ARBA00022679"/>
    </source>
</evidence>
<dbReference type="Proteomes" id="UP000010816">
    <property type="component" value="Plasmid pTHIMO01"/>
</dbReference>
<dbReference type="Gene3D" id="3.40.50.150">
    <property type="entry name" value="Vaccinia Virus protein VP39"/>
    <property type="match status" value="2"/>
</dbReference>
<evidence type="ECO:0000256" key="4">
    <source>
        <dbReference type="ARBA" id="ARBA00022691"/>
    </source>
</evidence>
<dbReference type="SUPFAM" id="SSF53335">
    <property type="entry name" value="S-adenosyl-L-methionine-dependent methyltransferases"/>
    <property type="match status" value="1"/>
</dbReference>
<dbReference type="OrthoDB" id="9782445at2"/>
<organism evidence="7 8">
    <name type="scientific">Thioflavicoccus mobilis 8321</name>
    <dbReference type="NCBI Taxonomy" id="765912"/>
    <lineage>
        <taxon>Bacteria</taxon>
        <taxon>Pseudomonadati</taxon>
        <taxon>Pseudomonadota</taxon>
        <taxon>Gammaproteobacteria</taxon>
        <taxon>Chromatiales</taxon>
        <taxon>Chromatiaceae</taxon>
        <taxon>Thioflavicoccus</taxon>
    </lineage>
</organism>
<evidence type="ECO:0000313" key="7">
    <source>
        <dbReference type="EMBL" id="AGA92436.1"/>
    </source>
</evidence>
<dbReference type="KEGG" id="tmb:Thimo_3784"/>
<keyword evidence="4" id="KW-0949">S-adenosyl-L-methionine</keyword>
<dbReference type="GO" id="GO:0032259">
    <property type="term" value="P:methylation"/>
    <property type="evidence" value="ECO:0007669"/>
    <property type="project" value="UniProtKB-KW"/>
</dbReference>
<evidence type="ECO:0000259" key="6">
    <source>
        <dbReference type="Pfam" id="PF07669"/>
    </source>
</evidence>
<keyword evidence="3" id="KW-0808">Transferase</keyword>
<dbReference type="InterPro" id="IPR029063">
    <property type="entry name" value="SAM-dependent_MTases_sf"/>
</dbReference>
<proteinExistence type="predicted"/>
<dbReference type="PATRIC" id="fig|765912.4.peg.3704"/>
<dbReference type="EMBL" id="CP003052">
    <property type="protein sequence ID" value="AGA92436.1"/>
    <property type="molecule type" value="Genomic_DNA"/>
</dbReference>
<sequence length="663" mass="74262">MAFDTATRNELQKLVGRVRDLLVKEFTAQCQTLYGIQPDGTALALEKLEHRPENEQTLARLLRDRIDHLAAGLSGSKRRAEAIDRLVREQAFTVLNRLCALRMCEERGLVQECVRQGMGSKGFQVFEKSAASLGGDTFSRYRLYLDLLLDELAIELGVLFDRFAPTGLLFPGETALKALLEQVNVQTLSHIWGEDEAIGWVYQYFNDREAIKATKKQSQSPRNSRELAERNQFFTPRYVVEFLTDNSLGRLWYEMRQGRTALAEICRSLVRRPDEVFLGPDDDHAAPPGTSVVPFRAKKDPRDLKILDPACGSGHFLLYAFDLLLVIYREAWADTHSPRSDLTGTTLAEDYASEADLERATPALILRHNLHGIDIDPRAAQIAALALWLRAQRAWRDQRLKPAERPRVVRTHIVCAEPMPGEKETLADFAGQLRPPVLGQLIQVVFERMRLAGEAGCLLRIEEEIRTAVETARAQWLEGGRPEQTELFPELAGPKQQELRFDLSGVTRDAFWDQAEGRILSGLRRYAEEADLGADMGRRMFAEDAAAGFAFIDLCRQHFDVVVMNPPFGAASTGAKNYITKTYPRSKNDLLAACVERGIGWLHPGGLLGAITSRTAFFLTSFRNWRQGVVLGDAKPLVMADLGHGVMDAAMVEAAAYVLRKQG</sequence>
<comment type="catalytic activity">
    <reaction evidence="5">
        <text>a 2'-deoxyadenosine in DNA + S-adenosyl-L-methionine = an N(6)-methyl-2'-deoxyadenosine in DNA + S-adenosyl-L-homocysteine + H(+)</text>
        <dbReference type="Rhea" id="RHEA:15197"/>
        <dbReference type="Rhea" id="RHEA-COMP:12418"/>
        <dbReference type="Rhea" id="RHEA-COMP:12419"/>
        <dbReference type="ChEBI" id="CHEBI:15378"/>
        <dbReference type="ChEBI" id="CHEBI:57856"/>
        <dbReference type="ChEBI" id="CHEBI:59789"/>
        <dbReference type="ChEBI" id="CHEBI:90615"/>
        <dbReference type="ChEBI" id="CHEBI:90616"/>
        <dbReference type="EC" id="2.1.1.72"/>
    </reaction>
</comment>
<geneLocation type="plasmid" evidence="7 8">
    <name>pTHIMO01</name>
</geneLocation>
<dbReference type="AlphaFoldDB" id="L0H2I7"/>
<evidence type="ECO:0000313" key="8">
    <source>
        <dbReference type="Proteomes" id="UP000010816"/>
    </source>
</evidence>